<gene>
    <name evidence="1" type="ORF">CIB43_00612</name>
</gene>
<sequence length="131" mass="15647">MSTESKEISNFNLEFIRLKFKKAKINKHKNDFDKWSKTHINSERLNLEATKKNQNDTWVSDYDLYLQKLDSNNNWVDVSWTTSIKSNDELIDFRAKESGYYRLYIKKFKSVTFDNSVEDKLALSYLVNNEK</sequence>
<dbReference type="Gene3D" id="2.60.120.380">
    <property type="match status" value="1"/>
</dbReference>
<reference evidence="1 2" key="1">
    <citation type="submission" date="2017-08" db="EMBL/GenBank/DDBJ databases">
        <title>The complete genome sequence of a Mycoplasma hyopneumoniae isolate in Korea.</title>
        <authorList>
            <person name="Han J."/>
            <person name="Lee N."/>
        </authorList>
    </citation>
    <scope>NUCLEOTIDE SEQUENCE [LARGE SCALE GENOMIC DNA]</scope>
    <source>
        <strain evidence="1 2">KM014</strain>
    </source>
</reference>
<accession>A0A223MAF2</accession>
<name>A0A223MAF2_MESHO</name>
<evidence type="ECO:0000313" key="2">
    <source>
        <dbReference type="Proteomes" id="UP000215452"/>
    </source>
</evidence>
<dbReference type="AlphaFoldDB" id="A0A223MAF2"/>
<protein>
    <submittedName>
        <fullName evidence="1">Uncharacterized protein</fullName>
    </submittedName>
</protein>
<evidence type="ECO:0000313" key="1">
    <source>
        <dbReference type="EMBL" id="ASU14503.1"/>
    </source>
</evidence>
<proteinExistence type="predicted"/>
<dbReference type="Proteomes" id="UP000215452">
    <property type="component" value="Chromosome"/>
</dbReference>
<organism evidence="1 2">
    <name type="scientific">Mesomycoplasma hyopneumoniae</name>
    <name type="common">Mycoplasma hyopneumoniae</name>
    <dbReference type="NCBI Taxonomy" id="2099"/>
    <lineage>
        <taxon>Bacteria</taxon>
        <taxon>Bacillati</taxon>
        <taxon>Mycoplasmatota</taxon>
        <taxon>Mycoplasmoidales</taxon>
        <taxon>Metamycoplasmataceae</taxon>
        <taxon>Mesomycoplasma</taxon>
    </lineage>
</organism>
<dbReference type="EMBL" id="CP022714">
    <property type="protein sequence ID" value="ASU14503.1"/>
    <property type="molecule type" value="Genomic_DNA"/>
</dbReference>